<sequence>MLILKIINNNNNLKNNNIYKKTNKKTNINKIIVRSFYLFTKNYSEKKKDNDKEIKNNDDEIKNNNEIKINEIDMNKLLVQYYDVESFIKDNNNKIEDLVWEIIEHERIKMELEIRERIIGKTKLNLKLLGLLRNPYYSIKNKNLAMFHYTEYLRNNRESIFISKIEKSNKQNKKYNLKVSLDEIYDVMRMNMGMLGVLAKNIGITQEQLWNKFCENEDRMFRLKKGADESNKPLSYIFKNDIERYIKKGEMNKLKASYLSNNYDVFNEFEFSEFRVYRKRYYKYLRYYTIMGKKWELKVFSTYLESLLEIKCFDDFISYDCNKNTELLEKTLLRIKITSLLSEKKHSELSIRYKSTLMDLTVSYVIAVVKHINIQFKNDEKVVIVRFNNNIFHWSKVEK</sequence>
<organism evidence="1">
    <name type="scientific">Acrasis kona</name>
    <dbReference type="NCBI Taxonomy" id="1008807"/>
    <lineage>
        <taxon>Eukaryota</taxon>
        <taxon>Discoba</taxon>
        <taxon>Heterolobosea</taxon>
        <taxon>Tetramitia</taxon>
        <taxon>Eutetramitia</taxon>
        <taxon>Acrasidae</taxon>
        <taxon>Acrasis</taxon>
    </lineage>
</organism>
<protein>
    <submittedName>
        <fullName evidence="1">Uncharacterized protein</fullName>
    </submittedName>
</protein>
<accession>A0A0B4MZQ7</accession>
<dbReference type="GeneID" id="22974614"/>
<dbReference type="AlphaFoldDB" id="A0A0B4MZQ7"/>
<keyword evidence="1" id="KW-0496">Mitochondrion</keyword>
<reference evidence="1" key="2">
    <citation type="submission" date="2014-04" db="EMBL/GenBank/DDBJ databases">
        <authorList>
            <person name="Fu C.-J."/>
            <person name="Sheikh S."/>
            <person name="Miao W."/>
            <person name="Andersson S.G.E."/>
            <person name="Baldauf S.L."/>
        </authorList>
    </citation>
    <scope>NUCLEOTIDE SEQUENCE</scope>
    <source>
        <strain evidence="1">ATCC MYA-3509</strain>
    </source>
</reference>
<name>A0A0B4MZQ7_9EUKA</name>
<evidence type="ECO:0000313" key="1">
    <source>
        <dbReference type="EMBL" id="AID52048.1"/>
    </source>
</evidence>
<dbReference type="EMBL" id="KJ679272">
    <property type="protein sequence ID" value="AID52048.1"/>
    <property type="molecule type" value="Genomic_DNA"/>
</dbReference>
<dbReference type="RefSeq" id="YP_009117132.1">
    <property type="nucleotide sequence ID" value="NC_026286.1"/>
</dbReference>
<reference evidence="1" key="1">
    <citation type="journal article" date="2014" name="Genome Biol. Evol.">
        <title>Missing genes, multiple ORFs, and C-to-U type RNA editing in Acrasis kona (Heterolobosea, Excavata) mitochondrial DNA.</title>
        <authorList>
            <person name="Fu C.J."/>
            <person name="Sheikh S."/>
            <person name="Miao W."/>
            <person name="Andersson S.G."/>
            <person name="Baldauf S.L."/>
        </authorList>
    </citation>
    <scope>NUCLEOTIDE SEQUENCE</scope>
    <source>
        <strain evidence="1">ATCC MYA-3509</strain>
    </source>
</reference>
<geneLocation type="mitochondrion" evidence="1"/>
<proteinExistence type="predicted"/>
<gene>
    <name evidence="1" type="primary">orf399</name>
</gene>